<sequence>MSEPIGLTDLPAKMPNLLGEDDRRSRKNVRRITAARDQLPSRAVNINPGNRGEVGTTRLPGNMNIIGYRQNFTSLQLESTMWLHSG</sequence>
<dbReference type="EMBL" id="LUGG01000013">
    <property type="protein sequence ID" value="OBZ70983.1"/>
    <property type="molecule type" value="Genomic_DNA"/>
</dbReference>
<evidence type="ECO:0000256" key="1">
    <source>
        <dbReference type="SAM" id="MobiDB-lite"/>
    </source>
</evidence>
<proteinExistence type="predicted"/>
<name>A0A1C7M1X2_GRIFR</name>
<evidence type="ECO:0000313" key="3">
    <source>
        <dbReference type="Proteomes" id="UP000092993"/>
    </source>
</evidence>
<accession>A0A1C7M1X2</accession>
<organism evidence="2 3">
    <name type="scientific">Grifola frondosa</name>
    <name type="common">Maitake</name>
    <name type="synonym">Polyporus frondosus</name>
    <dbReference type="NCBI Taxonomy" id="5627"/>
    <lineage>
        <taxon>Eukaryota</taxon>
        <taxon>Fungi</taxon>
        <taxon>Dikarya</taxon>
        <taxon>Basidiomycota</taxon>
        <taxon>Agaricomycotina</taxon>
        <taxon>Agaricomycetes</taxon>
        <taxon>Polyporales</taxon>
        <taxon>Grifolaceae</taxon>
        <taxon>Grifola</taxon>
    </lineage>
</organism>
<protein>
    <submittedName>
        <fullName evidence="2">Uncharacterized protein</fullName>
    </submittedName>
</protein>
<gene>
    <name evidence="2" type="ORF">A0H81_09511</name>
</gene>
<evidence type="ECO:0000313" key="2">
    <source>
        <dbReference type="EMBL" id="OBZ70983.1"/>
    </source>
</evidence>
<comment type="caution">
    <text evidence="2">The sequence shown here is derived from an EMBL/GenBank/DDBJ whole genome shotgun (WGS) entry which is preliminary data.</text>
</comment>
<dbReference type="AlphaFoldDB" id="A0A1C7M1X2"/>
<feature type="region of interest" description="Disordered" evidence="1">
    <location>
        <begin position="1"/>
        <end position="27"/>
    </location>
</feature>
<dbReference type="Proteomes" id="UP000092993">
    <property type="component" value="Unassembled WGS sequence"/>
</dbReference>
<reference evidence="2 3" key="1">
    <citation type="submission" date="2016-03" db="EMBL/GenBank/DDBJ databases">
        <title>Whole genome sequencing of Grifola frondosa 9006-11.</title>
        <authorList>
            <person name="Min B."/>
            <person name="Park H."/>
            <person name="Kim J.-G."/>
            <person name="Cho H."/>
            <person name="Oh Y.-L."/>
            <person name="Kong W.-S."/>
            <person name="Choi I.-G."/>
        </authorList>
    </citation>
    <scope>NUCLEOTIDE SEQUENCE [LARGE SCALE GENOMIC DNA]</scope>
    <source>
        <strain evidence="2 3">9006-11</strain>
    </source>
</reference>
<keyword evidence="3" id="KW-1185">Reference proteome</keyword>